<feature type="compositionally biased region" description="Basic residues" evidence="1">
    <location>
        <begin position="286"/>
        <end position="295"/>
    </location>
</feature>
<feature type="compositionally biased region" description="Basic and acidic residues" evidence="1">
    <location>
        <begin position="405"/>
        <end position="422"/>
    </location>
</feature>
<name>A0ABS9DBY3_9ALTE</name>
<feature type="compositionally biased region" description="Low complexity" evidence="1">
    <location>
        <begin position="459"/>
        <end position="472"/>
    </location>
</feature>
<reference evidence="3 4" key="1">
    <citation type="submission" date="2022-01" db="EMBL/GenBank/DDBJ databases">
        <title>Paraglaciecola sp. G1-23.</title>
        <authorList>
            <person name="Jin M.S."/>
            <person name="Han D.M."/>
            <person name="Kim H.M."/>
            <person name="Jeon C.O."/>
        </authorList>
    </citation>
    <scope>NUCLEOTIDE SEQUENCE [LARGE SCALE GENOMIC DNA]</scope>
    <source>
        <strain evidence="3 4">G1-23</strain>
    </source>
</reference>
<evidence type="ECO:0000256" key="2">
    <source>
        <dbReference type="SAM" id="SignalP"/>
    </source>
</evidence>
<sequence>MRNQAKYLLIYLCVVCFLVGSVVNLAQAQELNQKQDTNTTQNNQETLLVDISQAELDQLLAPIALYPDTLLSHIFVASTYPLEVVQAARWRRNNKDLDEQEALNAVEKKDWDPSVKALVPFHDLLQTLSDDLDWLQSLGNAFLFAEERVLDSVQTLRQKAYAQGNLHDNEYLEVEQDGDEIVIQTVEKEVVYIPYYDTRHVYGNWWWNDHPPYYWHSPSHYILSAGIYWSSRFYIRPSFYFSGFHWHKRHLVADYTYNRHSNNHYWAPHHSRKQKVRITEYSRWKHNKHHRRGVQYKHNGQRVIRNTENPKRYVSSTNQPHSKKQHQIDKQRVLDVSRYPKAHPKLERRSSAQVKNQLQRHSKTTKFDKNTHQSNKTANYTKKPTSHKTNELKSVNQYKRPLSHKSKDYRPANQQEKSRDSYNRPTSYASKPERAKPQRQSSSYKHQQTQQRSKPSYQNKSRQSGNSSSNRSRPVKIERHSKIREKR</sequence>
<feature type="compositionally biased region" description="Basic and acidic residues" evidence="1">
    <location>
        <begin position="326"/>
        <end position="335"/>
    </location>
</feature>
<feature type="chain" id="PRO_5047449709" evidence="2">
    <location>
        <begin position="29"/>
        <end position="487"/>
    </location>
</feature>
<protein>
    <submittedName>
        <fullName evidence="3">DUF3300 domain-containing protein</fullName>
    </submittedName>
</protein>
<keyword evidence="2" id="KW-0732">Signal</keyword>
<organism evidence="3 4">
    <name type="scientific">Paraglaciecola algarum</name>
    <dbReference type="NCBI Taxonomy" id="3050085"/>
    <lineage>
        <taxon>Bacteria</taxon>
        <taxon>Pseudomonadati</taxon>
        <taxon>Pseudomonadota</taxon>
        <taxon>Gammaproteobacteria</taxon>
        <taxon>Alteromonadales</taxon>
        <taxon>Alteromonadaceae</taxon>
        <taxon>Paraglaciecola</taxon>
    </lineage>
</organism>
<keyword evidence="4" id="KW-1185">Reference proteome</keyword>
<dbReference type="PANTHER" id="PTHR40269">
    <property type="entry name" value="OUTER MEMBRANE PROTEIN-RELATED"/>
    <property type="match status" value="1"/>
</dbReference>
<feature type="compositionally biased region" description="Polar residues" evidence="1">
    <location>
        <begin position="372"/>
        <end position="383"/>
    </location>
</feature>
<dbReference type="Pfam" id="PF11737">
    <property type="entry name" value="DUF3300"/>
    <property type="match status" value="1"/>
</dbReference>
<dbReference type="RefSeq" id="WP_235313634.1">
    <property type="nucleotide sequence ID" value="NZ_JAKGAS010000008.1"/>
</dbReference>
<comment type="caution">
    <text evidence="3">The sequence shown here is derived from an EMBL/GenBank/DDBJ whole genome shotgun (WGS) entry which is preliminary data.</text>
</comment>
<evidence type="ECO:0000256" key="1">
    <source>
        <dbReference type="SAM" id="MobiDB-lite"/>
    </source>
</evidence>
<feature type="signal peptide" evidence="2">
    <location>
        <begin position="1"/>
        <end position="28"/>
    </location>
</feature>
<feature type="compositionally biased region" description="Polar residues" evidence="1">
    <location>
        <begin position="438"/>
        <end position="458"/>
    </location>
</feature>
<dbReference type="EMBL" id="JAKGAS010000008">
    <property type="protein sequence ID" value="MCF2949537.1"/>
    <property type="molecule type" value="Genomic_DNA"/>
</dbReference>
<dbReference type="PANTHER" id="PTHR40269:SF1">
    <property type="entry name" value="OUTER MEMBRANE PROTEIN"/>
    <property type="match status" value="1"/>
</dbReference>
<gene>
    <name evidence="3" type="ORF">L0668_15560</name>
</gene>
<dbReference type="InterPro" id="IPR021728">
    <property type="entry name" value="DUF3300"/>
</dbReference>
<evidence type="ECO:0000313" key="3">
    <source>
        <dbReference type="EMBL" id="MCF2949537.1"/>
    </source>
</evidence>
<proteinExistence type="predicted"/>
<accession>A0ABS9DBY3</accession>
<feature type="region of interest" description="Disordered" evidence="1">
    <location>
        <begin position="286"/>
        <end position="487"/>
    </location>
</feature>
<evidence type="ECO:0000313" key="4">
    <source>
        <dbReference type="Proteomes" id="UP001521137"/>
    </source>
</evidence>
<dbReference type="Proteomes" id="UP001521137">
    <property type="component" value="Unassembled WGS sequence"/>
</dbReference>